<keyword evidence="6 9" id="KW-0863">Zinc-finger</keyword>
<evidence type="ECO:0000256" key="1">
    <source>
        <dbReference type="ARBA" id="ARBA00001798"/>
    </source>
</evidence>
<dbReference type="EC" id="2.3.2.31" evidence="2"/>
<dbReference type="InterPro" id="IPR017907">
    <property type="entry name" value="Znf_RING_CS"/>
</dbReference>
<evidence type="ECO:0000256" key="7">
    <source>
        <dbReference type="ARBA" id="ARBA00022786"/>
    </source>
</evidence>
<dbReference type="GO" id="GO:0016567">
    <property type="term" value="P:protein ubiquitination"/>
    <property type="evidence" value="ECO:0007669"/>
    <property type="project" value="InterPro"/>
</dbReference>
<keyword evidence="4" id="KW-0479">Metal-binding</keyword>
<comment type="catalytic activity">
    <reaction evidence="1">
        <text>[E2 ubiquitin-conjugating enzyme]-S-ubiquitinyl-L-cysteine + [acceptor protein]-L-lysine = [E2 ubiquitin-conjugating enzyme]-L-cysteine + [acceptor protein]-N(6)-ubiquitinyl-L-lysine.</text>
        <dbReference type="EC" id="2.3.2.31"/>
    </reaction>
</comment>
<dbReference type="STRING" id="29172.A0A0D8XG78"/>
<dbReference type="SMART" id="SM00647">
    <property type="entry name" value="IBR"/>
    <property type="match status" value="2"/>
</dbReference>
<dbReference type="CDD" id="cd20335">
    <property type="entry name" value="BRcat_RBR"/>
    <property type="match status" value="1"/>
</dbReference>
<dbReference type="Pfam" id="PF01485">
    <property type="entry name" value="IBR"/>
    <property type="match status" value="2"/>
</dbReference>
<gene>
    <name evidence="12" type="ORF">DICVIV_12645</name>
</gene>
<feature type="domain" description="RING-type" evidence="11">
    <location>
        <begin position="341"/>
        <end position="560"/>
    </location>
</feature>
<proteinExistence type="predicted"/>
<evidence type="ECO:0000256" key="5">
    <source>
        <dbReference type="ARBA" id="ARBA00022737"/>
    </source>
</evidence>
<dbReference type="GO" id="GO:0061630">
    <property type="term" value="F:ubiquitin protein ligase activity"/>
    <property type="evidence" value="ECO:0007669"/>
    <property type="project" value="UniProtKB-EC"/>
</dbReference>
<evidence type="ECO:0000256" key="8">
    <source>
        <dbReference type="ARBA" id="ARBA00022833"/>
    </source>
</evidence>
<dbReference type="PROSITE" id="PS00518">
    <property type="entry name" value="ZF_RING_1"/>
    <property type="match status" value="1"/>
</dbReference>
<keyword evidence="5" id="KW-0677">Repeat</keyword>
<evidence type="ECO:0000256" key="2">
    <source>
        <dbReference type="ARBA" id="ARBA00012251"/>
    </source>
</evidence>
<evidence type="ECO:0000313" key="12">
    <source>
        <dbReference type="EMBL" id="KJH41381.1"/>
    </source>
</evidence>
<dbReference type="SUPFAM" id="SSF57850">
    <property type="entry name" value="RING/U-box"/>
    <property type="match status" value="3"/>
</dbReference>
<dbReference type="Gene3D" id="1.20.120.1750">
    <property type="match status" value="1"/>
</dbReference>
<evidence type="ECO:0000256" key="4">
    <source>
        <dbReference type="ARBA" id="ARBA00022723"/>
    </source>
</evidence>
<dbReference type="PROSITE" id="PS51873">
    <property type="entry name" value="TRIAD"/>
    <property type="match status" value="1"/>
</dbReference>
<dbReference type="InterPro" id="IPR044066">
    <property type="entry name" value="TRIAD_supradom"/>
</dbReference>
<dbReference type="InterPro" id="IPR013083">
    <property type="entry name" value="Znf_RING/FYVE/PHD"/>
</dbReference>
<name>A0A0D8XG78_DICVI</name>
<dbReference type="Gene3D" id="3.30.40.10">
    <property type="entry name" value="Zinc/RING finger domain, C3HC4 (zinc finger)"/>
    <property type="match status" value="1"/>
</dbReference>
<dbReference type="InterPro" id="IPR031127">
    <property type="entry name" value="E3_UB_ligase_RBR"/>
</dbReference>
<dbReference type="Proteomes" id="UP000053766">
    <property type="component" value="Unassembled WGS sequence"/>
</dbReference>
<dbReference type="OrthoDB" id="61092at2759"/>
<keyword evidence="8" id="KW-0862">Zinc</keyword>
<dbReference type="EMBL" id="KN716836">
    <property type="protein sequence ID" value="KJH41381.1"/>
    <property type="molecule type" value="Genomic_DNA"/>
</dbReference>
<keyword evidence="13" id="KW-1185">Reference proteome</keyword>
<evidence type="ECO:0000259" key="11">
    <source>
        <dbReference type="PROSITE" id="PS51873"/>
    </source>
</evidence>
<keyword evidence="3" id="KW-0808">Transferase</keyword>
<organism evidence="12 13">
    <name type="scientific">Dictyocaulus viviparus</name>
    <name type="common">Bovine lungworm</name>
    <dbReference type="NCBI Taxonomy" id="29172"/>
    <lineage>
        <taxon>Eukaryota</taxon>
        <taxon>Metazoa</taxon>
        <taxon>Ecdysozoa</taxon>
        <taxon>Nematoda</taxon>
        <taxon>Chromadorea</taxon>
        <taxon>Rhabditida</taxon>
        <taxon>Rhabditina</taxon>
        <taxon>Rhabditomorpha</taxon>
        <taxon>Strongyloidea</taxon>
        <taxon>Metastrongylidae</taxon>
        <taxon>Dictyocaulus</taxon>
    </lineage>
</organism>
<evidence type="ECO:0000256" key="6">
    <source>
        <dbReference type="ARBA" id="ARBA00022771"/>
    </source>
</evidence>
<reference evidence="12 13" key="1">
    <citation type="submission" date="2013-11" db="EMBL/GenBank/DDBJ databases">
        <title>Draft genome of the bovine lungworm Dictyocaulus viviparus.</title>
        <authorList>
            <person name="Mitreva M."/>
        </authorList>
    </citation>
    <scope>NUCLEOTIDE SEQUENCE [LARGE SCALE GENOMIC DNA]</scope>
    <source>
        <strain evidence="12 13">HannoverDv2000</strain>
    </source>
</reference>
<evidence type="ECO:0000259" key="10">
    <source>
        <dbReference type="PROSITE" id="PS50089"/>
    </source>
</evidence>
<reference evidence="13" key="2">
    <citation type="journal article" date="2016" name="Sci. Rep.">
        <title>Dictyocaulus viviparus genome, variome and transcriptome elucidate lungworm biology and support future intervention.</title>
        <authorList>
            <person name="McNulty S.N."/>
            <person name="Strube C."/>
            <person name="Rosa B.A."/>
            <person name="Martin J.C."/>
            <person name="Tyagi R."/>
            <person name="Choi Y.J."/>
            <person name="Wang Q."/>
            <person name="Hallsworth Pepin K."/>
            <person name="Zhang X."/>
            <person name="Ozersky P."/>
            <person name="Wilson R.K."/>
            <person name="Sternberg P.W."/>
            <person name="Gasser R.B."/>
            <person name="Mitreva M."/>
        </authorList>
    </citation>
    <scope>NUCLEOTIDE SEQUENCE [LARGE SCALE GENOMIC DNA]</scope>
    <source>
        <strain evidence="13">HannoverDv2000</strain>
    </source>
</reference>
<evidence type="ECO:0000256" key="3">
    <source>
        <dbReference type="ARBA" id="ARBA00022679"/>
    </source>
</evidence>
<sequence length="611" mass="69592">ARRKACRSIIEELIRKRQWYGTHPTTRYEWNQVLHDNLPWQWKLLETRSNEDRRLQTGEAEISFADVKCGLRVLNVLVNDERELRISDVCGDPSQRIFVKPVYCITLNITKEIRVACDKLIRGINERESAFAANSRDKFDSLEIVDKTWTAVYDGSDDVDTSEGEISVQGWPIKHVEEVAMRLMSLFNGWHIDCTDEENGRLLYGYGARYVEYIRKKLRGSVVIDVDLLGERIIIVGEATSVAIDRLRFFAKNSHAYTINQRIEIVPPRYLPFTRTVLEFIGLDIIEQICDGAELKRQGMHIVFHGTLQQYDLLIKCLDTIDEKSNELQLALLSSEIVPQSKSSCPVCLSPVSHAFYCLECGHYYCLKCLIHQVKMASRNRMLPIRCLSEDCDKPFSMSDIKRIFLGDARMPWLSAKKIISLLTSSIDCLLKNDKSLFRCPSPDCFGIFEKKTTGNTFLAVHCDSCDHEWCNACLNEPHAGIACDAYALLRSDHAASLKAYKASHSELVRDCPTEGCGAIIEKDGGCNHMHCTSCDTHFCWLCNYVSKSQSDIYKHLKDKHGRIGDQWVFPDGIELQNADLGFIEDGELPVPHLIRDLTVCMAGRRASDRD</sequence>
<accession>A0A0D8XG78</accession>
<evidence type="ECO:0000313" key="13">
    <source>
        <dbReference type="Proteomes" id="UP000053766"/>
    </source>
</evidence>
<dbReference type="PROSITE" id="PS50089">
    <property type="entry name" value="ZF_RING_2"/>
    <property type="match status" value="1"/>
</dbReference>
<feature type="domain" description="RING-type" evidence="10">
    <location>
        <begin position="345"/>
        <end position="387"/>
    </location>
</feature>
<dbReference type="InterPro" id="IPR002867">
    <property type="entry name" value="IBR_dom"/>
</dbReference>
<dbReference type="PANTHER" id="PTHR11685">
    <property type="entry name" value="RBR FAMILY RING FINGER AND IBR DOMAIN-CONTAINING"/>
    <property type="match status" value="1"/>
</dbReference>
<evidence type="ECO:0000256" key="9">
    <source>
        <dbReference type="PROSITE-ProRule" id="PRU00175"/>
    </source>
</evidence>
<protein>
    <recommendedName>
        <fullName evidence="2">RBR-type E3 ubiquitin transferase</fullName>
        <ecNumber evidence="2">2.3.2.31</ecNumber>
    </recommendedName>
</protein>
<keyword evidence="7" id="KW-0833">Ubl conjugation pathway</keyword>
<feature type="non-terminal residue" evidence="12">
    <location>
        <position position="1"/>
    </location>
</feature>
<dbReference type="AlphaFoldDB" id="A0A0D8XG78"/>
<dbReference type="InterPro" id="IPR001841">
    <property type="entry name" value="Znf_RING"/>
</dbReference>
<dbReference type="GO" id="GO:0008270">
    <property type="term" value="F:zinc ion binding"/>
    <property type="evidence" value="ECO:0007669"/>
    <property type="project" value="UniProtKB-KW"/>
</dbReference>